<feature type="compositionally biased region" description="Low complexity" evidence="1">
    <location>
        <begin position="178"/>
        <end position="189"/>
    </location>
</feature>
<dbReference type="AlphaFoldDB" id="A0A182K350"/>
<protein>
    <submittedName>
        <fullName evidence="2">Uncharacterized protein</fullName>
    </submittedName>
</protein>
<organism evidence="2 3">
    <name type="scientific">Anopheles christyi</name>
    <dbReference type="NCBI Taxonomy" id="43041"/>
    <lineage>
        <taxon>Eukaryota</taxon>
        <taxon>Metazoa</taxon>
        <taxon>Ecdysozoa</taxon>
        <taxon>Arthropoda</taxon>
        <taxon>Hexapoda</taxon>
        <taxon>Insecta</taxon>
        <taxon>Pterygota</taxon>
        <taxon>Neoptera</taxon>
        <taxon>Endopterygota</taxon>
        <taxon>Diptera</taxon>
        <taxon>Nematocera</taxon>
        <taxon>Culicoidea</taxon>
        <taxon>Culicidae</taxon>
        <taxon>Anophelinae</taxon>
        <taxon>Anopheles</taxon>
    </lineage>
</organism>
<feature type="region of interest" description="Disordered" evidence="1">
    <location>
        <begin position="165"/>
        <end position="231"/>
    </location>
</feature>
<reference evidence="3" key="1">
    <citation type="submission" date="2013-03" db="EMBL/GenBank/DDBJ databases">
        <title>The Genome Sequence of Anopheles christyi ACHKN1017.</title>
        <authorList>
            <consortium name="The Broad Institute Genomics Platform"/>
            <person name="Neafsey D.E."/>
            <person name="Besansky N."/>
            <person name="Walker B."/>
            <person name="Young S.K."/>
            <person name="Zeng Q."/>
            <person name="Gargeya S."/>
            <person name="Fitzgerald M."/>
            <person name="Haas B."/>
            <person name="Abouelleil A."/>
            <person name="Allen A.W."/>
            <person name="Alvarado L."/>
            <person name="Arachchi H.M."/>
            <person name="Berlin A.M."/>
            <person name="Chapman S.B."/>
            <person name="Gainer-Dewar J."/>
            <person name="Goldberg J."/>
            <person name="Griggs A."/>
            <person name="Gujja S."/>
            <person name="Hansen M."/>
            <person name="Howarth C."/>
            <person name="Imamovic A."/>
            <person name="Ireland A."/>
            <person name="Larimer J."/>
            <person name="McCowan C."/>
            <person name="Murphy C."/>
            <person name="Pearson M."/>
            <person name="Poon T.W."/>
            <person name="Priest M."/>
            <person name="Roberts A."/>
            <person name="Saif S."/>
            <person name="Shea T."/>
            <person name="Sisk P."/>
            <person name="Sykes S."/>
            <person name="Wortman J."/>
            <person name="Nusbaum C."/>
            <person name="Birren B."/>
        </authorList>
    </citation>
    <scope>NUCLEOTIDE SEQUENCE [LARGE SCALE GENOMIC DNA]</scope>
    <source>
        <strain evidence="3">ACHKN1017</strain>
    </source>
</reference>
<dbReference type="VEuPathDB" id="VectorBase:ACHR005185"/>
<reference evidence="2" key="2">
    <citation type="submission" date="2020-05" db="UniProtKB">
        <authorList>
            <consortium name="EnsemblMetazoa"/>
        </authorList>
    </citation>
    <scope>IDENTIFICATION</scope>
    <source>
        <strain evidence="2">ACHKN1017</strain>
    </source>
</reference>
<keyword evidence="3" id="KW-1185">Reference proteome</keyword>
<proteinExistence type="predicted"/>
<sequence length="297" mass="30128">MSRPNVRWPHSNPSTGGAMYGDTVISAATAPAVSEGVGNGGIGLPMKRLRLIFGNETLTRDIPVLEAMSISTNTNSTTASPTNSGMMVSSEAPSAISSTLVASPITVTARSGVAVCSSMSQRASSDCAPTTVRNGEHTSKMHCNVSNMNISNTPGVIVSPTRPVTVQSHQSPTPLMINSSGASSNASDGVINSTTGDGGGSIGLLPRPQHIHPPSTTPTGNGGGDGSNGLLLHAQYIQPPSTIPTEEACGAVYPPVSAGDIQLSSNTVGGLQTARFLLLSFPPTVDVQPCAGNGPSW</sequence>
<evidence type="ECO:0000313" key="2">
    <source>
        <dbReference type="EnsemblMetazoa" id="ACHR005185-PA"/>
    </source>
</evidence>
<feature type="compositionally biased region" description="Polar residues" evidence="1">
    <location>
        <begin position="165"/>
        <end position="177"/>
    </location>
</feature>
<dbReference type="EnsemblMetazoa" id="ACHR005185-RA">
    <property type="protein sequence ID" value="ACHR005185-PA"/>
    <property type="gene ID" value="ACHR005185"/>
</dbReference>
<accession>A0A182K350</accession>
<name>A0A182K350_9DIPT</name>
<dbReference type="Proteomes" id="UP000075881">
    <property type="component" value="Unassembled WGS sequence"/>
</dbReference>
<evidence type="ECO:0000256" key="1">
    <source>
        <dbReference type="SAM" id="MobiDB-lite"/>
    </source>
</evidence>
<evidence type="ECO:0000313" key="3">
    <source>
        <dbReference type="Proteomes" id="UP000075881"/>
    </source>
</evidence>
<dbReference type="STRING" id="43041.A0A182K350"/>